<feature type="region of interest" description="Disordered" evidence="1">
    <location>
        <begin position="200"/>
        <end position="292"/>
    </location>
</feature>
<evidence type="ECO:0000256" key="1">
    <source>
        <dbReference type="SAM" id="MobiDB-lite"/>
    </source>
</evidence>
<feature type="region of interest" description="Disordered" evidence="1">
    <location>
        <begin position="41"/>
        <end position="134"/>
    </location>
</feature>
<feature type="compositionally biased region" description="Low complexity" evidence="1">
    <location>
        <begin position="224"/>
        <end position="242"/>
    </location>
</feature>
<feature type="chain" id="PRO_5002174845" description="Mid2 domain-containing protein" evidence="3">
    <location>
        <begin position="20"/>
        <end position="312"/>
    </location>
</feature>
<feature type="signal peptide" evidence="3">
    <location>
        <begin position="1"/>
        <end position="19"/>
    </location>
</feature>
<dbReference type="EMBL" id="KN831769">
    <property type="protein sequence ID" value="KIM47857.1"/>
    <property type="molecule type" value="Genomic_DNA"/>
</dbReference>
<protein>
    <recommendedName>
        <fullName evidence="6">Mid2 domain-containing protein</fullName>
    </recommendedName>
</protein>
<reference evidence="4 5" key="1">
    <citation type="submission" date="2014-04" db="EMBL/GenBank/DDBJ databases">
        <authorList>
            <consortium name="DOE Joint Genome Institute"/>
            <person name="Kuo A."/>
            <person name="Gay G."/>
            <person name="Dore J."/>
            <person name="Kohler A."/>
            <person name="Nagy L.G."/>
            <person name="Floudas D."/>
            <person name="Copeland A."/>
            <person name="Barry K.W."/>
            <person name="Cichocki N."/>
            <person name="Veneault-Fourrey C."/>
            <person name="LaButti K."/>
            <person name="Lindquist E.A."/>
            <person name="Lipzen A."/>
            <person name="Lundell T."/>
            <person name="Morin E."/>
            <person name="Murat C."/>
            <person name="Sun H."/>
            <person name="Tunlid A."/>
            <person name="Henrissat B."/>
            <person name="Grigoriev I.V."/>
            <person name="Hibbett D.S."/>
            <person name="Martin F."/>
            <person name="Nordberg H.P."/>
            <person name="Cantor M.N."/>
            <person name="Hua S.X."/>
        </authorList>
    </citation>
    <scope>NUCLEOTIDE SEQUENCE [LARGE SCALE GENOMIC DNA]</scope>
    <source>
        <strain evidence="5">h7</strain>
    </source>
</reference>
<evidence type="ECO:0000256" key="3">
    <source>
        <dbReference type="SAM" id="SignalP"/>
    </source>
</evidence>
<dbReference type="HOGENOM" id="CLU_715843_0_0_1"/>
<organism evidence="4 5">
    <name type="scientific">Hebeloma cylindrosporum</name>
    <dbReference type="NCBI Taxonomy" id="76867"/>
    <lineage>
        <taxon>Eukaryota</taxon>
        <taxon>Fungi</taxon>
        <taxon>Dikarya</taxon>
        <taxon>Basidiomycota</taxon>
        <taxon>Agaricomycotina</taxon>
        <taxon>Agaricomycetes</taxon>
        <taxon>Agaricomycetidae</taxon>
        <taxon>Agaricales</taxon>
        <taxon>Agaricineae</taxon>
        <taxon>Hymenogastraceae</taxon>
        <taxon>Hebeloma</taxon>
    </lineage>
</organism>
<evidence type="ECO:0008006" key="6">
    <source>
        <dbReference type="Google" id="ProtNLM"/>
    </source>
</evidence>
<keyword evidence="5" id="KW-1185">Reference proteome</keyword>
<evidence type="ECO:0000313" key="5">
    <source>
        <dbReference type="Proteomes" id="UP000053424"/>
    </source>
</evidence>
<gene>
    <name evidence="4" type="ORF">M413DRAFT_439538</name>
</gene>
<keyword evidence="2" id="KW-0472">Membrane</keyword>
<reference evidence="5" key="2">
    <citation type="submission" date="2015-01" db="EMBL/GenBank/DDBJ databases">
        <title>Evolutionary Origins and Diversification of the Mycorrhizal Mutualists.</title>
        <authorList>
            <consortium name="DOE Joint Genome Institute"/>
            <consortium name="Mycorrhizal Genomics Consortium"/>
            <person name="Kohler A."/>
            <person name="Kuo A."/>
            <person name="Nagy L.G."/>
            <person name="Floudas D."/>
            <person name="Copeland A."/>
            <person name="Barry K.W."/>
            <person name="Cichocki N."/>
            <person name="Veneault-Fourrey C."/>
            <person name="LaButti K."/>
            <person name="Lindquist E.A."/>
            <person name="Lipzen A."/>
            <person name="Lundell T."/>
            <person name="Morin E."/>
            <person name="Murat C."/>
            <person name="Riley R."/>
            <person name="Ohm R."/>
            <person name="Sun H."/>
            <person name="Tunlid A."/>
            <person name="Henrissat B."/>
            <person name="Grigoriev I.V."/>
            <person name="Hibbett D.S."/>
            <person name="Martin F."/>
        </authorList>
    </citation>
    <scope>NUCLEOTIDE SEQUENCE [LARGE SCALE GENOMIC DNA]</scope>
    <source>
        <strain evidence="5">h7</strain>
    </source>
</reference>
<dbReference type="OrthoDB" id="3261505at2759"/>
<feature type="transmembrane region" description="Helical" evidence="2">
    <location>
        <begin position="164"/>
        <end position="184"/>
    </location>
</feature>
<keyword evidence="2" id="KW-0812">Transmembrane</keyword>
<keyword evidence="2" id="KW-1133">Transmembrane helix</keyword>
<name>A0A0C2Z3Q4_HEBCY</name>
<keyword evidence="3" id="KW-0732">Signal</keyword>
<sequence length="312" mass="32119">MLLVPFLASLSLAIALVDAHDIHLNHKRLIKIRSPQGDVPPPVAGAGAIPSLPSSDSLSSSVSQSSLSQSTASSSASSDPSSSSSVSLSESSVSESTSSTVSSSSVPSTTQTPTSEVLNLTDAPPASTSTVVPTITRTQSVDAAQDTGTAAPVSGAAVAKGNTFTVIIAVAASIGGAAILWTIFRKWKLSSSKKFDQRLNPITNWQPDAGDDNGIIPNRRRASSRASSFHSGSGHAHSNSGNREFEHDFTAGPATSSAPIGGYADLARGAGPAPPMQEHLTRGPSFNNRGYDMGVPIHHQGYPAQDTYGARY</sequence>
<feature type="compositionally biased region" description="Low complexity" evidence="1">
    <location>
        <begin position="44"/>
        <end position="115"/>
    </location>
</feature>
<dbReference type="AlphaFoldDB" id="A0A0C2Z3Q4"/>
<evidence type="ECO:0000256" key="2">
    <source>
        <dbReference type="SAM" id="Phobius"/>
    </source>
</evidence>
<evidence type="ECO:0000313" key="4">
    <source>
        <dbReference type="EMBL" id="KIM47857.1"/>
    </source>
</evidence>
<dbReference type="Proteomes" id="UP000053424">
    <property type="component" value="Unassembled WGS sequence"/>
</dbReference>
<dbReference type="STRING" id="686832.A0A0C2Z3Q4"/>
<proteinExistence type="predicted"/>
<accession>A0A0C2Z3Q4</accession>